<name>A0ABT8EFG5_9BURK</name>
<comment type="caution">
    <text evidence="2">The sequence shown here is derived from an EMBL/GenBank/DDBJ whole genome shotgun (WGS) entry which is preliminary data.</text>
</comment>
<dbReference type="PROSITE" id="PS51462">
    <property type="entry name" value="NUDIX"/>
    <property type="match status" value="1"/>
</dbReference>
<evidence type="ECO:0000313" key="3">
    <source>
        <dbReference type="Proteomes" id="UP001168613"/>
    </source>
</evidence>
<reference evidence="2" key="1">
    <citation type="submission" date="2021-11" db="EMBL/GenBank/DDBJ databases">
        <title>Draft genome sequence of Alcaligenes endophyticus type strain CCUG 75668T.</title>
        <authorList>
            <person name="Salva-Serra F."/>
            <person name="Duran R.E."/>
            <person name="Seeger M."/>
            <person name="Moore E.R.B."/>
            <person name="Jaen-Luchoro D."/>
        </authorList>
    </citation>
    <scope>NUCLEOTIDE SEQUENCE</scope>
    <source>
        <strain evidence="2">CCUG 75668</strain>
    </source>
</reference>
<gene>
    <name evidence="2" type="ORF">LMS43_01785</name>
</gene>
<dbReference type="EMBL" id="JAJHNU010000001">
    <property type="protein sequence ID" value="MDN4120011.1"/>
    <property type="molecule type" value="Genomic_DNA"/>
</dbReference>
<dbReference type="Gene3D" id="3.90.79.10">
    <property type="entry name" value="Nucleoside Triphosphate Pyrophosphohydrolase"/>
    <property type="match status" value="1"/>
</dbReference>
<proteinExistence type="predicted"/>
<dbReference type="RefSeq" id="WP_266122653.1">
    <property type="nucleotide sequence ID" value="NZ_JAJHNU010000001.1"/>
</dbReference>
<evidence type="ECO:0000313" key="2">
    <source>
        <dbReference type="EMBL" id="MDN4120011.1"/>
    </source>
</evidence>
<feature type="domain" description="Nudix hydrolase" evidence="1">
    <location>
        <begin position="120"/>
        <end position="263"/>
    </location>
</feature>
<organism evidence="2 3">
    <name type="scientific">Alcaligenes endophyticus</name>
    <dbReference type="NCBI Taxonomy" id="1929088"/>
    <lineage>
        <taxon>Bacteria</taxon>
        <taxon>Pseudomonadati</taxon>
        <taxon>Pseudomonadota</taxon>
        <taxon>Betaproteobacteria</taxon>
        <taxon>Burkholderiales</taxon>
        <taxon>Alcaligenaceae</taxon>
        <taxon>Alcaligenes</taxon>
    </lineage>
</organism>
<dbReference type="SUPFAM" id="SSF55811">
    <property type="entry name" value="Nudix"/>
    <property type="match status" value="1"/>
</dbReference>
<evidence type="ECO:0000259" key="1">
    <source>
        <dbReference type="PROSITE" id="PS51462"/>
    </source>
</evidence>
<keyword evidence="3" id="KW-1185">Reference proteome</keyword>
<accession>A0ABT8EFG5</accession>
<dbReference type="Pfam" id="PF00293">
    <property type="entry name" value="NUDIX"/>
    <property type="match status" value="1"/>
</dbReference>
<dbReference type="InterPro" id="IPR000086">
    <property type="entry name" value="NUDIX_hydrolase_dom"/>
</dbReference>
<dbReference type="Proteomes" id="UP001168613">
    <property type="component" value="Unassembled WGS sequence"/>
</dbReference>
<dbReference type="CDD" id="cd03676">
    <property type="entry name" value="NUDIX_Tnr3_like"/>
    <property type="match status" value="1"/>
</dbReference>
<sequence>MKPINPSSLKKAIEQRIALLTPQTQQLPPLGSRPVTVAGRVSGWVGARPAQHIAMLDGVALDEEVLRIDACASQHLSLNQVLEQIAHRLDQGGFVRSWRGELLEVIGEGRTLGAIERGAMRTLGFLTQAVHVNGWSSDGRIWAAKRAASKSSDPNMWDTLVGGLAVANESLDRSLLRESYEEAGLEESMLVAREPMRMVVRMHKRLPEGYQVENALVSDCVLPDGVVPRNMDGEVSEFRLLDMDEWWAMIEAEQFTLEAQLVMLDSVARRLNQS</sequence>
<protein>
    <submittedName>
        <fullName evidence="2">NUDIX domain-containing protein</fullName>
    </submittedName>
</protein>
<dbReference type="InterPro" id="IPR015797">
    <property type="entry name" value="NUDIX_hydrolase-like_dom_sf"/>
</dbReference>